<dbReference type="FunFam" id="1.10.10.10:FF:000056">
    <property type="entry name" value="IclR family transcriptional regulator"/>
    <property type="match status" value="1"/>
</dbReference>
<dbReference type="KEGG" id="afo:Afer_2024"/>
<dbReference type="RefSeq" id="WP_015799401.1">
    <property type="nucleotide sequence ID" value="NC_013124.1"/>
</dbReference>
<dbReference type="InterPro" id="IPR005471">
    <property type="entry name" value="Tscrpt_reg_IclR_N"/>
</dbReference>
<dbReference type="SUPFAM" id="SSF46785">
    <property type="entry name" value="Winged helix' DNA-binding domain"/>
    <property type="match status" value="1"/>
</dbReference>
<evidence type="ECO:0000313" key="9">
    <source>
        <dbReference type="Proteomes" id="UP000000771"/>
    </source>
</evidence>
<dbReference type="Pfam" id="PF09339">
    <property type="entry name" value="HTH_IclR"/>
    <property type="match status" value="1"/>
</dbReference>
<feature type="domain" description="HTH iclR-type" evidence="6">
    <location>
        <begin position="11"/>
        <end position="71"/>
    </location>
</feature>
<evidence type="ECO:0000259" key="7">
    <source>
        <dbReference type="PROSITE" id="PS51078"/>
    </source>
</evidence>
<proteinExistence type="predicted"/>
<dbReference type="InterPro" id="IPR029016">
    <property type="entry name" value="GAF-like_dom_sf"/>
</dbReference>
<dbReference type="PANTHER" id="PTHR30136:SF34">
    <property type="entry name" value="TRANSCRIPTIONAL REGULATOR"/>
    <property type="match status" value="1"/>
</dbReference>
<dbReference type="InterPro" id="IPR014757">
    <property type="entry name" value="Tscrpt_reg_IclR_C"/>
</dbReference>
<keyword evidence="3" id="KW-0804">Transcription</keyword>
<dbReference type="Proteomes" id="UP000000771">
    <property type="component" value="Chromosome"/>
</dbReference>
<dbReference type="STRING" id="525909.Afer_2024"/>
<keyword evidence="9" id="KW-1185">Reference proteome</keyword>
<dbReference type="SMART" id="SM00346">
    <property type="entry name" value="HTH_ICLR"/>
    <property type="match status" value="1"/>
</dbReference>
<evidence type="ECO:0000256" key="3">
    <source>
        <dbReference type="ARBA" id="ARBA00023163"/>
    </source>
</evidence>
<dbReference type="PANTHER" id="PTHR30136">
    <property type="entry name" value="HELIX-TURN-HELIX TRANSCRIPTIONAL REGULATOR, ICLR FAMILY"/>
    <property type="match status" value="1"/>
</dbReference>
<protein>
    <recommendedName>
        <fullName evidence="5">Glycerol operon regulatory protein</fullName>
    </recommendedName>
</protein>
<reference evidence="8 9" key="1">
    <citation type="journal article" date="2009" name="Stand. Genomic Sci.">
        <title>Complete genome sequence of Acidimicrobium ferrooxidans type strain (ICP).</title>
        <authorList>
            <person name="Clum A."/>
            <person name="Nolan M."/>
            <person name="Lang E."/>
            <person name="Glavina Del Rio T."/>
            <person name="Tice H."/>
            <person name="Copeland A."/>
            <person name="Cheng J.F."/>
            <person name="Lucas S."/>
            <person name="Chen F."/>
            <person name="Bruce D."/>
            <person name="Goodwin L."/>
            <person name="Pitluck S."/>
            <person name="Ivanova N."/>
            <person name="Mavrommatis K."/>
            <person name="Mikhailova N."/>
            <person name="Pati A."/>
            <person name="Chen A."/>
            <person name="Palaniappan K."/>
            <person name="Goker M."/>
            <person name="Spring S."/>
            <person name="Land M."/>
            <person name="Hauser L."/>
            <person name="Chang Y.J."/>
            <person name="Jeffries C.C."/>
            <person name="Chain P."/>
            <person name="Bristow J."/>
            <person name="Eisen J.A."/>
            <person name="Markowitz V."/>
            <person name="Hugenholtz P."/>
            <person name="Kyrpides N.C."/>
            <person name="Klenk H.P."/>
            <person name="Lapidus A."/>
        </authorList>
    </citation>
    <scope>NUCLEOTIDE SEQUENCE [LARGE SCALE GENOMIC DNA]</scope>
    <source>
        <strain evidence="9">DSM 10331 / JCM 15462 / NBRC 103882 / ICP</strain>
    </source>
</reference>
<sequence>MVRRSENPDFVESLARGLDVLLAFGRGEPASLVELATRAHLARPTAHRILATLAELGYVRQRDDGRYELTPRVLDLGTASVLARSRWEVARPHLEQLVAETRESSSIAVLDGSDVLYVARVAVPKIVAIAVTVGTRFPASVTSLGKVLLADLDHDELERTLAVPSRSPVTPRRAPALEELRRVLANVRERGWALTDEELAVGIRSIAVALHDPDGKVVAAVNVNVHAAETSLDELLEHHLPRLIETAKAIDADVARIAAAPLAVRDGLHSARTLDSTAGNL</sequence>
<dbReference type="InterPro" id="IPR050707">
    <property type="entry name" value="HTH_MetabolicPath_Reg"/>
</dbReference>
<evidence type="ECO:0000256" key="5">
    <source>
        <dbReference type="ARBA" id="ARBA00070406"/>
    </source>
</evidence>
<gene>
    <name evidence="8" type="ordered locus">Afer_2024</name>
</gene>
<dbReference type="Gene3D" id="3.30.450.40">
    <property type="match status" value="1"/>
</dbReference>
<dbReference type="Pfam" id="PF01614">
    <property type="entry name" value="IclR_C"/>
    <property type="match status" value="1"/>
</dbReference>
<dbReference type="AlphaFoldDB" id="C7M2D6"/>
<evidence type="ECO:0000259" key="6">
    <source>
        <dbReference type="PROSITE" id="PS51077"/>
    </source>
</evidence>
<dbReference type="Gene3D" id="1.10.10.10">
    <property type="entry name" value="Winged helix-like DNA-binding domain superfamily/Winged helix DNA-binding domain"/>
    <property type="match status" value="1"/>
</dbReference>
<dbReference type="eggNOG" id="COG1414">
    <property type="taxonomic scope" value="Bacteria"/>
</dbReference>
<dbReference type="PROSITE" id="PS51077">
    <property type="entry name" value="HTH_ICLR"/>
    <property type="match status" value="1"/>
</dbReference>
<evidence type="ECO:0000256" key="4">
    <source>
        <dbReference type="ARBA" id="ARBA00058938"/>
    </source>
</evidence>
<dbReference type="PROSITE" id="PS51078">
    <property type="entry name" value="ICLR_ED"/>
    <property type="match status" value="1"/>
</dbReference>
<dbReference type="InterPro" id="IPR036388">
    <property type="entry name" value="WH-like_DNA-bd_sf"/>
</dbReference>
<accession>C7M2D6</accession>
<dbReference type="GO" id="GO:0003700">
    <property type="term" value="F:DNA-binding transcription factor activity"/>
    <property type="evidence" value="ECO:0007669"/>
    <property type="project" value="TreeGrafter"/>
</dbReference>
<comment type="function">
    <text evidence="4">May be an activator protein for the gylABX operon.</text>
</comment>
<keyword evidence="2" id="KW-0238">DNA-binding</keyword>
<dbReference type="GO" id="GO:0045892">
    <property type="term" value="P:negative regulation of DNA-templated transcription"/>
    <property type="evidence" value="ECO:0007669"/>
    <property type="project" value="TreeGrafter"/>
</dbReference>
<keyword evidence="1" id="KW-0805">Transcription regulation</keyword>
<feature type="domain" description="IclR-ED" evidence="7">
    <location>
        <begin position="72"/>
        <end position="256"/>
    </location>
</feature>
<dbReference type="GO" id="GO:0003677">
    <property type="term" value="F:DNA binding"/>
    <property type="evidence" value="ECO:0007669"/>
    <property type="project" value="UniProtKB-KW"/>
</dbReference>
<name>C7M2D6_ACIFD</name>
<dbReference type="HOGENOM" id="CLU_062618_0_1_11"/>
<dbReference type="EMBL" id="CP001631">
    <property type="protein sequence ID" value="ACU54925.1"/>
    <property type="molecule type" value="Genomic_DNA"/>
</dbReference>
<dbReference type="InterPro" id="IPR036390">
    <property type="entry name" value="WH_DNA-bd_sf"/>
</dbReference>
<organism evidence="8 9">
    <name type="scientific">Acidimicrobium ferrooxidans (strain DSM 10331 / JCM 15462 / NBRC 103882 / ICP)</name>
    <dbReference type="NCBI Taxonomy" id="525909"/>
    <lineage>
        <taxon>Bacteria</taxon>
        <taxon>Bacillati</taxon>
        <taxon>Actinomycetota</taxon>
        <taxon>Acidimicrobiia</taxon>
        <taxon>Acidimicrobiales</taxon>
        <taxon>Acidimicrobiaceae</taxon>
        <taxon>Acidimicrobium</taxon>
    </lineage>
</organism>
<dbReference type="SUPFAM" id="SSF55781">
    <property type="entry name" value="GAF domain-like"/>
    <property type="match status" value="1"/>
</dbReference>
<evidence type="ECO:0000256" key="2">
    <source>
        <dbReference type="ARBA" id="ARBA00023125"/>
    </source>
</evidence>
<evidence type="ECO:0000313" key="8">
    <source>
        <dbReference type="EMBL" id="ACU54925.1"/>
    </source>
</evidence>
<evidence type="ECO:0000256" key="1">
    <source>
        <dbReference type="ARBA" id="ARBA00023015"/>
    </source>
</evidence>